<organism evidence="6">
    <name type="scientific">Hanusia phi</name>
    <dbReference type="NCBI Taxonomy" id="3032"/>
    <lineage>
        <taxon>Eukaryota</taxon>
        <taxon>Cryptophyceae</taxon>
        <taxon>Pyrenomonadales</taxon>
        <taxon>Geminigeraceae</taxon>
        <taxon>Hanusia</taxon>
    </lineage>
</organism>
<feature type="compositionally biased region" description="Polar residues" evidence="4">
    <location>
        <begin position="366"/>
        <end position="380"/>
    </location>
</feature>
<dbReference type="AlphaFoldDB" id="A0A7S0HVC7"/>
<accession>A0A7S0HVC7</accession>
<dbReference type="InterPro" id="IPR024977">
    <property type="entry name" value="Apc4-like_WD40_dom"/>
</dbReference>
<feature type="repeat" description="WD" evidence="3">
    <location>
        <begin position="288"/>
        <end position="319"/>
    </location>
</feature>
<dbReference type="SMART" id="SM00320">
    <property type="entry name" value="WD40"/>
    <property type="match status" value="7"/>
</dbReference>
<dbReference type="InterPro" id="IPR015943">
    <property type="entry name" value="WD40/YVTN_repeat-like_dom_sf"/>
</dbReference>
<proteinExistence type="predicted"/>
<dbReference type="InterPro" id="IPR019775">
    <property type="entry name" value="WD40_repeat_CS"/>
</dbReference>
<evidence type="ECO:0000259" key="5">
    <source>
        <dbReference type="Pfam" id="PF12894"/>
    </source>
</evidence>
<gene>
    <name evidence="6" type="ORF">HPHI1048_LOCUS19764</name>
</gene>
<feature type="region of interest" description="Disordered" evidence="4">
    <location>
        <begin position="364"/>
        <end position="440"/>
    </location>
</feature>
<evidence type="ECO:0000313" key="6">
    <source>
        <dbReference type="EMBL" id="CAD8501204.1"/>
    </source>
</evidence>
<name>A0A7S0HVC7_9CRYP</name>
<keyword evidence="1 3" id="KW-0853">WD repeat</keyword>
<feature type="repeat" description="WD" evidence="3">
    <location>
        <begin position="49"/>
        <end position="83"/>
    </location>
</feature>
<feature type="repeat" description="WD" evidence="3">
    <location>
        <begin position="8"/>
        <end position="44"/>
    </location>
</feature>
<feature type="domain" description="Anaphase-promoting complex subunit 4-like WD40" evidence="5">
    <location>
        <begin position="197"/>
        <end position="243"/>
    </location>
</feature>
<dbReference type="EMBL" id="HBEO01029167">
    <property type="protein sequence ID" value="CAD8501204.1"/>
    <property type="molecule type" value="Transcribed_RNA"/>
</dbReference>
<dbReference type="Pfam" id="PF00400">
    <property type="entry name" value="WD40"/>
    <property type="match status" value="5"/>
</dbReference>
<dbReference type="PANTHER" id="PTHR19879">
    <property type="entry name" value="TRANSCRIPTION INITIATION FACTOR TFIID"/>
    <property type="match status" value="1"/>
</dbReference>
<reference evidence="6" key="1">
    <citation type="submission" date="2021-01" db="EMBL/GenBank/DDBJ databases">
        <authorList>
            <person name="Corre E."/>
            <person name="Pelletier E."/>
            <person name="Niang G."/>
            <person name="Scheremetjew M."/>
            <person name="Finn R."/>
            <person name="Kale V."/>
            <person name="Holt S."/>
            <person name="Cochrane G."/>
            <person name="Meng A."/>
            <person name="Brown T."/>
            <person name="Cohen L."/>
        </authorList>
    </citation>
    <scope>NUCLEOTIDE SEQUENCE</scope>
    <source>
        <strain evidence="6">CCMP325</strain>
    </source>
</reference>
<evidence type="ECO:0000256" key="2">
    <source>
        <dbReference type="ARBA" id="ARBA00022737"/>
    </source>
</evidence>
<protein>
    <recommendedName>
        <fullName evidence="5">Anaphase-promoting complex subunit 4-like WD40 domain-containing protein</fullName>
    </recommendedName>
</protein>
<feature type="compositionally biased region" description="Basic and acidic residues" evidence="4">
    <location>
        <begin position="387"/>
        <end position="396"/>
    </location>
</feature>
<evidence type="ECO:0000256" key="3">
    <source>
        <dbReference type="PROSITE-ProRule" id="PRU00221"/>
    </source>
</evidence>
<feature type="repeat" description="WD" evidence="3">
    <location>
        <begin position="101"/>
        <end position="142"/>
    </location>
</feature>
<dbReference type="PANTHER" id="PTHR19879:SF9">
    <property type="entry name" value="TRANSCRIPTION INITIATION FACTOR TFIID SUBUNIT 5"/>
    <property type="match status" value="1"/>
</dbReference>
<dbReference type="PROSITE" id="PS50082">
    <property type="entry name" value="WD_REPEATS_2"/>
    <property type="match status" value="5"/>
</dbReference>
<dbReference type="InterPro" id="IPR036322">
    <property type="entry name" value="WD40_repeat_dom_sf"/>
</dbReference>
<dbReference type="InterPro" id="IPR020472">
    <property type="entry name" value="WD40_PAC1"/>
</dbReference>
<keyword evidence="2" id="KW-0677">Repeat</keyword>
<dbReference type="PRINTS" id="PR00320">
    <property type="entry name" value="GPROTEINBRPT"/>
</dbReference>
<dbReference type="Pfam" id="PF12894">
    <property type="entry name" value="ANAPC4_WD40"/>
    <property type="match status" value="1"/>
</dbReference>
<evidence type="ECO:0000256" key="4">
    <source>
        <dbReference type="SAM" id="MobiDB-lite"/>
    </source>
</evidence>
<dbReference type="SUPFAM" id="SSF50978">
    <property type="entry name" value="WD40 repeat-like"/>
    <property type="match status" value="1"/>
</dbReference>
<feature type="repeat" description="WD" evidence="3">
    <location>
        <begin position="143"/>
        <end position="178"/>
    </location>
</feature>
<dbReference type="InterPro" id="IPR001680">
    <property type="entry name" value="WD40_rpt"/>
</dbReference>
<sequence length="568" mass="61844">MAKECASLKVHSSSVTCCTFSPQDDVLCSGSLDFSLMLWRLSDGWSHRLRGHSGWITCCAFHPLGSLLASGSADETLRLWDVEKILGEEAEESNGEHSVLLKGYGGSIRCCSFNSSGRVLCSGSTDETVRVWRVKDGKCVKVLRAHAGWVLCCSFSPCSGSLLVTGAADGGVCVWDVKAADPCVRHIKNKKSMRQLRSTEVTCCAFHPEGRIFCVGGEDKQLRLMRVEDGEVVRVFRCQQSVTGCSFQPGGGRVLASVEGSSLFGGHLLRLWKVEEEGGGGGEQMGEVKVHKKKVNDCCFDSSGSFLATVSNDNTIRVWMLPDSVRLLADFSQEHLRSDQDQFLQPVKPHVEHEESAGVFACESEGATTESQASTASFLTPRTLVDPTRKETKCSGEEEEATADDSLPHPPPTSASAHPPSHPPPQNLLPRLNSRPVLDDSGRQWQTVRIPFRVEARLLQLEDKTHLDSRDVAEGVSSRHLAALGPQAATSKEVDEDGQPLFSVIADCGRVTTGQSPKPVEPTSTGIHMRRIEEQEGEKKMWSGRINTLHALDDSEEEREAADSSATN</sequence>
<evidence type="ECO:0000256" key="1">
    <source>
        <dbReference type="ARBA" id="ARBA00022574"/>
    </source>
</evidence>
<dbReference type="PROSITE" id="PS00678">
    <property type="entry name" value="WD_REPEATS_1"/>
    <property type="match status" value="2"/>
</dbReference>
<dbReference type="PROSITE" id="PS50294">
    <property type="entry name" value="WD_REPEATS_REGION"/>
    <property type="match status" value="5"/>
</dbReference>
<dbReference type="Gene3D" id="2.130.10.10">
    <property type="entry name" value="YVTN repeat-like/Quinoprotein amine dehydrogenase"/>
    <property type="match status" value="3"/>
</dbReference>
<dbReference type="CDD" id="cd00200">
    <property type="entry name" value="WD40"/>
    <property type="match status" value="1"/>
</dbReference>